<keyword evidence="9 13" id="KW-0564">Palmitate</keyword>
<evidence type="ECO:0000256" key="3">
    <source>
        <dbReference type="ARBA" id="ARBA00011245"/>
    </source>
</evidence>
<keyword evidence="6 13" id="KW-0732">Signal</keyword>
<gene>
    <name evidence="13 15" type="primary">lolB</name>
    <name evidence="15" type="ORF">GCM10023095_13330</name>
</gene>
<evidence type="ECO:0000256" key="11">
    <source>
        <dbReference type="ARBA" id="ARBA00023237"/>
    </source>
</evidence>
<comment type="subunit">
    <text evidence="3 13">Monomer.</text>
</comment>
<name>A0ABP8Q5B0_9GAMM</name>
<dbReference type="RefSeq" id="WP_345011301.1">
    <property type="nucleotide sequence ID" value="NZ_BAABFC010000009.1"/>
</dbReference>
<evidence type="ECO:0000313" key="16">
    <source>
        <dbReference type="Proteomes" id="UP001501321"/>
    </source>
</evidence>
<dbReference type="Gene3D" id="2.50.20.10">
    <property type="entry name" value="Lipoprotein localisation LolA/LolB/LppX"/>
    <property type="match status" value="1"/>
</dbReference>
<dbReference type="InterPro" id="IPR004565">
    <property type="entry name" value="OM_lipoprot_LolB"/>
</dbReference>
<comment type="function">
    <text evidence="13">Plays a critical role in the incorporation of lipoproteins in the outer membrane after they are released by the LolA protein.</text>
</comment>
<dbReference type="EMBL" id="BAABFC010000009">
    <property type="protein sequence ID" value="GAA4497177.1"/>
    <property type="molecule type" value="Genomic_DNA"/>
</dbReference>
<keyword evidence="11 13" id="KW-0998">Cell outer membrane</keyword>
<dbReference type="CDD" id="cd16326">
    <property type="entry name" value="LolB"/>
    <property type="match status" value="1"/>
</dbReference>
<keyword evidence="16" id="KW-1185">Reference proteome</keyword>
<keyword evidence="5 13" id="KW-0813">Transport</keyword>
<evidence type="ECO:0000256" key="9">
    <source>
        <dbReference type="ARBA" id="ARBA00023139"/>
    </source>
</evidence>
<dbReference type="Proteomes" id="UP001501321">
    <property type="component" value="Unassembled WGS sequence"/>
</dbReference>
<accession>A0ABP8Q5B0</accession>
<dbReference type="PROSITE" id="PS51257">
    <property type="entry name" value="PROKAR_LIPOPROTEIN"/>
    <property type="match status" value="1"/>
</dbReference>
<evidence type="ECO:0000256" key="2">
    <source>
        <dbReference type="ARBA" id="ARBA00009696"/>
    </source>
</evidence>
<dbReference type="NCBIfam" id="TIGR00548">
    <property type="entry name" value="lolB"/>
    <property type="match status" value="1"/>
</dbReference>
<evidence type="ECO:0000256" key="10">
    <source>
        <dbReference type="ARBA" id="ARBA00023186"/>
    </source>
</evidence>
<keyword evidence="10 13" id="KW-0143">Chaperone</keyword>
<evidence type="ECO:0000256" key="6">
    <source>
        <dbReference type="ARBA" id="ARBA00022729"/>
    </source>
</evidence>
<dbReference type="InterPro" id="IPR029046">
    <property type="entry name" value="LolA/LolB/LppX"/>
</dbReference>
<comment type="similarity">
    <text evidence="2 13">Belongs to the LolB family.</text>
</comment>
<evidence type="ECO:0000256" key="1">
    <source>
        <dbReference type="ARBA" id="ARBA00004459"/>
    </source>
</evidence>
<comment type="caution">
    <text evidence="15">The sequence shown here is derived from an EMBL/GenBank/DDBJ whole genome shotgun (WGS) entry which is preliminary data.</text>
</comment>
<sequence length="197" mass="22467">MSIFRYVLLALSLLLTACQQPVPHYSAQQWEAQRPRVEALTQWSLNGKLAIVTAKKKGSLRLFWQQNGDDYRLNLSTVLGTRVLELSRQGNRILLTDEDGKEHVSNDPALLIYRLTGWLLPIDELPTWIKGLPGAAQYGLSQDGQLAWVQDNQWQLTYQEFASQTSGQGELRLPTRLDLKGPDTRLKLMINQWNLQP</sequence>
<feature type="chain" id="PRO_5045791177" description="Outer-membrane lipoprotein LolB" evidence="14">
    <location>
        <begin position="18"/>
        <end position="197"/>
    </location>
</feature>
<evidence type="ECO:0000256" key="13">
    <source>
        <dbReference type="HAMAP-Rule" id="MF_00233"/>
    </source>
</evidence>
<protein>
    <recommendedName>
        <fullName evidence="4 13">Outer-membrane lipoprotein LolB</fullName>
    </recommendedName>
</protein>
<evidence type="ECO:0000256" key="14">
    <source>
        <dbReference type="SAM" id="SignalP"/>
    </source>
</evidence>
<organism evidence="15 16">
    <name type="scientific">Pseudaeromonas paramecii</name>
    <dbReference type="NCBI Taxonomy" id="2138166"/>
    <lineage>
        <taxon>Bacteria</taxon>
        <taxon>Pseudomonadati</taxon>
        <taxon>Pseudomonadota</taxon>
        <taxon>Gammaproteobacteria</taxon>
        <taxon>Aeromonadales</taxon>
        <taxon>Aeromonadaceae</taxon>
        <taxon>Pseudaeromonas</taxon>
    </lineage>
</organism>
<proteinExistence type="inferred from homology"/>
<keyword evidence="7 13" id="KW-0653">Protein transport</keyword>
<evidence type="ECO:0000256" key="8">
    <source>
        <dbReference type="ARBA" id="ARBA00023136"/>
    </source>
</evidence>
<evidence type="ECO:0000313" key="15">
    <source>
        <dbReference type="EMBL" id="GAA4497177.1"/>
    </source>
</evidence>
<comment type="subcellular location">
    <subcellularLocation>
        <location evidence="1 13">Cell outer membrane</location>
        <topology evidence="1 13">Lipid-anchor</topology>
    </subcellularLocation>
</comment>
<feature type="signal peptide" evidence="14">
    <location>
        <begin position="1"/>
        <end position="17"/>
    </location>
</feature>
<dbReference type="HAMAP" id="MF_00233">
    <property type="entry name" value="LolB"/>
    <property type="match status" value="1"/>
</dbReference>
<keyword evidence="12 13" id="KW-0449">Lipoprotein</keyword>
<dbReference type="SUPFAM" id="SSF89392">
    <property type="entry name" value="Prokaryotic lipoproteins and lipoprotein localization factors"/>
    <property type="match status" value="1"/>
</dbReference>
<evidence type="ECO:0000256" key="5">
    <source>
        <dbReference type="ARBA" id="ARBA00022448"/>
    </source>
</evidence>
<evidence type="ECO:0000256" key="7">
    <source>
        <dbReference type="ARBA" id="ARBA00022927"/>
    </source>
</evidence>
<evidence type="ECO:0000256" key="12">
    <source>
        <dbReference type="ARBA" id="ARBA00023288"/>
    </source>
</evidence>
<dbReference type="Pfam" id="PF03550">
    <property type="entry name" value="LolB"/>
    <property type="match status" value="1"/>
</dbReference>
<reference evidence="16" key="1">
    <citation type="journal article" date="2019" name="Int. J. Syst. Evol. Microbiol.">
        <title>The Global Catalogue of Microorganisms (GCM) 10K type strain sequencing project: providing services to taxonomists for standard genome sequencing and annotation.</title>
        <authorList>
            <consortium name="The Broad Institute Genomics Platform"/>
            <consortium name="The Broad Institute Genome Sequencing Center for Infectious Disease"/>
            <person name="Wu L."/>
            <person name="Ma J."/>
        </authorList>
    </citation>
    <scope>NUCLEOTIDE SEQUENCE [LARGE SCALE GENOMIC DNA]</scope>
    <source>
        <strain evidence="16">JCM 32226</strain>
    </source>
</reference>
<evidence type="ECO:0000256" key="4">
    <source>
        <dbReference type="ARBA" id="ARBA00016202"/>
    </source>
</evidence>
<keyword evidence="8 13" id="KW-0472">Membrane</keyword>